<evidence type="ECO:0000256" key="4">
    <source>
        <dbReference type="ARBA" id="ARBA00023163"/>
    </source>
</evidence>
<name>A0A1W1H5A8_9BACT</name>
<keyword evidence="4" id="KW-0804">Transcription</keyword>
<dbReference type="Pfam" id="PF00126">
    <property type="entry name" value="HTH_1"/>
    <property type="match status" value="1"/>
</dbReference>
<comment type="similarity">
    <text evidence="1">Belongs to the LysR transcriptional regulatory family.</text>
</comment>
<dbReference type="NCBIfam" id="NF008352">
    <property type="entry name" value="PRK11139.1"/>
    <property type="match status" value="1"/>
</dbReference>
<accession>A0A1W1H5A8</accession>
<keyword evidence="2" id="KW-0805">Transcription regulation</keyword>
<evidence type="ECO:0000259" key="5">
    <source>
        <dbReference type="PROSITE" id="PS50931"/>
    </source>
</evidence>
<dbReference type="CDD" id="cd08432">
    <property type="entry name" value="PBP2_GcdR_TrpI_HvrB_AmpR_like"/>
    <property type="match status" value="1"/>
</dbReference>
<keyword evidence="7" id="KW-1185">Reference proteome</keyword>
<dbReference type="InterPro" id="IPR058163">
    <property type="entry name" value="LysR-type_TF_proteobact-type"/>
</dbReference>
<evidence type="ECO:0000256" key="1">
    <source>
        <dbReference type="ARBA" id="ARBA00009437"/>
    </source>
</evidence>
<dbReference type="EMBL" id="FWEV01000008">
    <property type="protein sequence ID" value="SLM27632.1"/>
    <property type="molecule type" value="Genomic_DNA"/>
</dbReference>
<feature type="domain" description="HTH lysR-type" evidence="5">
    <location>
        <begin position="10"/>
        <end position="67"/>
    </location>
</feature>
<dbReference type="Proteomes" id="UP000191931">
    <property type="component" value="Unassembled WGS sequence"/>
</dbReference>
<dbReference type="InterPro" id="IPR005119">
    <property type="entry name" value="LysR_subst-bd"/>
</dbReference>
<dbReference type="RefSeq" id="WP_080804109.1">
    <property type="nucleotide sequence ID" value="NZ_LT828545.1"/>
</dbReference>
<dbReference type="PROSITE" id="PS50931">
    <property type="entry name" value="HTH_LYSR"/>
    <property type="match status" value="1"/>
</dbReference>
<dbReference type="GO" id="GO:0003700">
    <property type="term" value="F:DNA-binding transcription factor activity"/>
    <property type="evidence" value="ECO:0007669"/>
    <property type="project" value="InterPro"/>
</dbReference>
<dbReference type="PRINTS" id="PR00039">
    <property type="entry name" value="HTHLYSR"/>
</dbReference>
<organism evidence="6 7">
    <name type="scientific">Desulfamplus magnetovallimortis</name>
    <dbReference type="NCBI Taxonomy" id="1246637"/>
    <lineage>
        <taxon>Bacteria</taxon>
        <taxon>Pseudomonadati</taxon>
        <taxon>Thermodesulfobacteriota</taxon>
        <taxon>Desulfobacteria</taxon>
        <taxon>Desulfobacterales</taxon>
        <taxon>Desulfobacteraceae</taxon>
        <taxon>Desulfamplus</taxon>
    </lineage>
</organism>
<keyword evidence="3" id="KW-0238">DNA-binding</keyword>
<evidence type="ECO:0000313" key="7">
    <source>
        <dbReference type="Proteomes" id="UP000191931"/>
    </source>
</evidence>
<dbReference type="OrthoDB" id="5317428at2"/>
<dbReference type="InterPro" id="IPR036388">
    <property type="entry name" value="WH-like_DNA-bd_sf"/>
</dbReference>
<protein>
    <submittedName>
        <fullName evidence="6">Glycine cleavage system transcriptional activator</fullName>
    </submittedName>
</protein>
<dbReference type="Gene3D" id="3.40.190.10">
    <property type="entry name" value="Periplasmic binding protein-like II"/>
    <property type="match status" value="2"/>
</dbReference>
<evidence type="ECO:0000313" key="6">
    <source>
        <dbReference type="EMBL" id="SLM27632.1"/>
    </source>
</evidence>
<dbReference type="GO" id="GO:0006351">
    <property type="term" value="P:DNA-templated transcription"/>
    <property type="evidence" value="ECO:0007669"/>
    <property type="project" value="TreeGrafter"/>
</dbReference>
<dbReference type="STRING" id="1246637.MTBBW1_1050006"/>
<dbReference type="PANTHER" id="PTHR30537">
    <property type="entry name" value="HTH-TYPE TRANSCRIPTIONAL REGULATOR"/>
    <property type="match status" value="1"/>
</dbReference>
<proteinExistence type="inferred from homology"/>
<dbReference type="FunFam" id="1.10.10.10:FF:000038">
    <property type="entry name" value="Glycine cleavage system transcriptional activator"/>
    <property type="match status" value="1"/>
</dbReference>
<dbReference type="Pfam" id="PF03466">
    <property type="entry name" value="LysR_substrate"/>
    <property type="match status" value="1"/>
</dbReference>
<dbReference type="Gene3D" id="1.10.10.10">
    <property type="entry name" value="Winged helix-like DNA-binding domain superfamily/Winged helix DNA-binding domain"/>
    <property type="match status" value="1"/>
</dbReference>
<dbReference type="FunFam" id="3.40.190.10:FF:000017">
    <property type="entry name" value="Glycine cleavage system transcriptional activator"/>
    <property type="match status" value="1"/>
</dbReference>
<evidence type="ECO:0000256" key="2">
    <source>
        <dbReference type="ARBA" id="ARBA00023015"/>
    </source>
</evidence>
<dbReference type="PANTHER" id="PTHR30537:SF74">
    <property type="entry name" value="HTH-TYPE TRANSCRIPTIONAL REGULATOR TRPI"/>
    <property type="match status" value="1"/>
</dbReference>
<dbReference type="InterPro" id="IPR000847">
    <property type="entry name" value="LysR_HTH_N"/>
</dbReference>
<evidence type="ECO:0000256" key="3">
    <source>
        <dbReference type="ARBA" id="ARBA00023125"/>
    </source>
</evidence>
<gene>
    <name evidence="6" type="primary">gcvA</name>
    <name evidence="6" type="ORF">MTBBW1_1050006</name>
</gene>
<dbReference type="SUPFAM" id="SSF46785">
    <property type="entry name" value="Winged helix' DNA-binding domain"/>
    <property type="match status" value="1"/>
</dbReference>
<dbReference type="InterPro" id="IPR036390">
    <property type="entry name" value="WH_DNA-bd_sf"/>
</dbReference>
<sequence length="302" mass="34402">MQKSIFRNLPSLNALRAFEASARHLSFTRAAEELCVTQGAVSRQVKQLEETLGVTLFHRLHRQLILTDQGQMLTNPLIDAFDLIAASLDRLKNQPTDLKIKVHPTFAIRWLIPRLHRFQNKYPEIQVRLTTSSINVDFTRENFDVGIIYTGLIYNEEKRKVLGYEKIVDEYLTPVCSPELIKEKGGKKLKSPDDLVNYLLLHNNHEQREWRAWAKAVGVTDLLSERGQIFEVDDAALQAAASGLGIALGNLVLIKEDLESGRLVMPFKDLVVKTGEYYVTWPDINSKSKVVEAFRGWMLSEV</sequence>
<dbReference type="SUPFAM" id="SSF53850">
    <property type="entry name" value="Periplasmic binding protein-like II"/>
    <property type="match status" value="1"/>
</dbReference>
<dbReference type="GO" id="GO:0043565">
    <property type="term" value="F:sequence-specific DNA binding"/>
    <property type="evidence" value="ECO:0007669"/>
    <property type="project" value="TreeGrafter"/>
</dbReference>
<reference evidence="6 7" key="1">
    <citation type="submission" date="2017-03" db="EMBL/GenBank/DDBJ databases">
        <authorList>
            <person name="Afonso C.L."/>
            <person name="Miller P.J."/>
            <person name="Scott M.A."/>
            <person name="Spackman E."/>
            <person name="Goraichik I."/>
            <person name="Dimitrov K.M."/>
            <person name="Suarez D.L."/>
            <person name="Swayne D.E."/>
        </authorList>
    </citation>
    <scope>NUCLEOTIDE SEQUENCE [LARGE SCALE GENOMIC DNA]</scope>
    <source>
        <strain evidence="6">PRJEB14757</strain>
    </source>
</reference>
<dbReference type="AlphaFoldDB" id="A0A1W1H5A8"/>